<dbReference type="GO" id="GO:0015689">
    <property type="term" value="P:molybdate ion transport"/>
    <property type="evidence" value="ECO:0007669"/>
    <property type="project" value="UniProtKB-UniRule"/>
</dbReference>
<dbReference type="KEGG" id="bav:BAV2465"/>
<dbReference type="HOGENOM" id="CLU_087839_1_0_4"/>
<dbReference type="NCBIfam" id="TIGR00638">
    <property type="entry name" value="Mop"/>
    <property type="match status" value="2"/>
</dbReference>
<keyword evidence="4" id="KW-0677">Repeat</keyword>
<name>Q2KXL3_BORA1</name>
<dbReference type="Pfam" id="PF00126">
    <property type="entry name" value="HTH_1"/>
    <property type="match status" value="1"/>
</dbReference>
<dbReference type="Gene3D" id="2.40.50.100">
    <property type="match status" value="2"/>
</dbReference>
<feature type="domain" description="Mop" evidence="7">
    <location>
        <begin position="127"/>
        <end position="193"/>
    </location>
</feature>
<feature type="region of interest" description="Required for dimer formation and molybdate binding" evidence="6">
    <location>
        <begin position="128"/>
        <end position="136"/>
    </location>
</feature>
<evidence type="ECO:0000313" key="8">
    <source>
        <dbReference type="EMBL" id="CAJ50075.1"/>
    </source>
</evidence>
<dbReference type="SUPFAM" id="SSF46785">
    <property type="entry name" value="Winged helix' DNA-binding domain"/>
    <property type="match status" value="1"/>
</dbReference>
<dbReference type="InterPro" id="IPR036388">
    <property type="entry name" value="WH-like_DNA-bd_sf"/>
</dbReference>
<accession>Q2KXL3</accession>
<evidence type="ECO:0000256" key="2">
    <source>
        <dbReference type="ARBA" id="ARBA00022448"/>
    </source>
</evidence>
<evidence type="ECO:0000259" key="7">
    <source>
        <dbReference type="PROSITE" id="PS51866"/>
    </source>
</evidence>
<dbReference type="InterPro" id="IPR000847">
    <property type="entry name" value="LysR_HTH_N"/>
</dbReference>
<dbReference type="InterPro" id="IPR036390">
    <property type="entry name" value="WH_DNA-bd_sf"/>
</dbReference>
<dbReference type="Proteomes" id="UP000001977">
    <property type="component" value="Chromosome"/>
</dbReference>
<dbReference type="PANTHER" id="PTHR30432:SF1">
    <property type="entry name" value="DNA-BINDING TRANSCRIPTIONAL DUAL REGULATOR MODE"/>
    <property type="match status" value="1"/>
</dbReference>
<keyword evidence="2 5" id="KW-0813">Transport</keyword>
<keyword evidence="9" id="KW-1185">Reference proteome</keyword>
<dbReference type="OrthoDB" id="9800709at2"/>
<evidence type="ECO:0000313" key="9">
    <source>
        <dbReference type="Proteomes" id="UP000001977"/>
    </source>
</evidence>
<proteinExistence type="inferred from homology"/>
<dbReference type="Pfam" id="PF03459">
    <property type="entry name" value="TOBE"/>
    <property type="match status" value="2"/>
</dbReference>
<dbReference type="InterPro" id="IPR004606">
    <property type="entry name" value="Mop_domain"/>
</dbReference>
<comment type="similarity">
    <text evidence="1 5">Belongs to the ModE family.</text>
</comment>
<dbReference type="eggNOG" id="COG3585">
    <property type="taxonomic scope" value="Bacteria"/>
</dbReference>
<evidence type="ECO:0000256" key="6">
    <source>
        <dbReference type="PIRSR" id="PIRSR005763-1"/>
    </source>
</evidence>
<keyword evidence="3 5" id="KW-0500">Molybdenum</keyword>
<dbReference type="GO" id="GO:0003700">
    <property type="term" value="F:DNA-binding transcription factor activity"/>
    <property type="evidence" value="ECO:0007669"/>
    <property type="project" value="InterPro"/>
</dbReference>
<dbReference type="PANTHER" id="PTHR30432">
    <property type="entry name" value="TRANSCRIPTIONAL REGULATOR MODE"/>
    <property type="match status" value="1"/>
</dbReference>
<feature type="domain" description="Mop" evidence="7">
    <location>
        <begin position="199"/>
        <end position="265"/>
    </location>
</feature>
<dbReference type="RefSeq" id="WP_012418124.1">
    <property type="nucleotide sequence ID" value="NC_010645.1"/>
</dbReference>
<dbReference type="EMBL" id="AM167904">
    <property type="protein sequence ID" value="CAJ50075.1"/>
    <property type="molecule type" value="Genomic_DNA"/>
</dbReference>
<evidence type="ECO:0000256" key="1">
    <source>
        <dbReference type="ARBA" id="ARBA00008110"/>
    </source>
</evidence>
<evidence type="ECO:0000256" key="3">
    <source>
        <dbReference type="ARBA" id="ARBA00022505"/>
    </source>
</evidence>
<dbReference type="GO" id="GO:0030151">
    <property type="term" value="F:molybdenum ion binding"/>
    <property type="evidence" value="ECO:0007669"/>
    <property type="project" value="UniProtKB-UniRule"/>
</dbReference>
<dbReference type="eggNOG" id="COG2005">
    <property type="taxonomic scope" value="Bacteria"/>
</dbReference>
<reference evidence="8 9" key="1">
    <citation type="journal article" date="2006" name="J. Bacteriol.">
        <title>Comparison of the genome sequence of the poultry pathogen Bordetella avium with those of B. bronchiseptica, B. pertussis, and B. parapertussis reveals extensive diversity in surface structures associated with host interaction.</title>
        <authorList>
            <person name="Sebaihia M."/>
            <person name="Preston A."/>
            <person name="Maskell D.J."/>
            <person name="Kuzmiak H."/>
            <person name="Connell T.D."/>
            <person name="King N.D."/>
            <person name="Orndorff P.E."/>
            <person name="Miyamoto D.M."/>
            <person name="Thomson N.R."/>
            <person name="Harris D."/>
            <person name="Goble A."/>
            <person name="Lord A."/>
            <person name="Murphy L."/>
            <person name="Quail M.A."/>
            <person name="Rutter S."/>
            <person name="Squares R."/>
            <person name="Squares S."/>
            <person name="Woodward J."/>
            <person name="Parkhill J."/>
            <person name="Temple L.M."/>
        </authorList>
    </citation>
    <scope>NUCLEOTIDE SEQUENCE [LARGE SCALE GENOMIC DNA]</scope>
    <source>
        <strain evidence="8 9">197N</strain>
    </source>
</reference>
<dbReference type="InterPro" id="IPR005116">
    <property type="entry name" value="Transp-assoc_OB_typ1"/>
</dbReference>
<dbReference type="PROSITE" id="PS51866">
    <property type="entry name" value="MOP"/>
    <property type="match status" value="2"/>
</dbReference>
<dbReference type="NCBIfam" id="TIGR00637">
    <property type="entry name" value="ModE_repress"/>
    <property type="match status" value="1"/>
</dbReference>
<sequence length="267" mass="27956">MTSSPDLELDGSIWLRSGGQTWGGAQRIALLSQIGITGSITAAAKAVGMSYKGAWDAIDTMNNLAGLPLVERAAGGKGGGGTRLTPQAERLISAFNQLQQAHGRFLQHLASQGLTGDLDIMRRLMFKTSARNRLLGIVTDILPGAVNDEIRLNLAGGQALRVTITRESTRELELAPGREVIALIKASAVLIGLPGSGLRLSADNQLPGHIAQIRPGAVNDEIVIDLQGGGTLVCVITRDSRHELGLTEGSEVQALFSAASVILGVTD</sequence>
<dbReference type="Gene3D" id="1.10.10.10">
    <property type="entry name" value="Winged helix-like DNA-binding domain superfamily/Winged helix DNA-binding domain"/>
    <property type="match status" value="1"/>
</dbReference>
<dbReference type="SUPFAM" id="SSF50331">
    <property type="entry name" value="MOP-like"/>
    <property type="match status" value="2"/>
</dbReference>
<gene>
    <name evidence="8" type="primary">modE</name>
    <name evidence="8" type="ordered locus">BAV2465</name>
</gene>
<dbReference type="AlphaFoldDB" id="Q2KXL3"/>
<dbReference type="InterPro" id="IPR008995">
    <property type="entry name" value="Mo/tungstate-bd_C_term_dom"/>
</dbReference>
<protein>
    <submittedName>
        <fullName evidence="8">Regulator of molybdenum transport genes</fullName>
    </submittedName>
</protein>
<dbReference type="InterPro" id="IPR003725">
    <property type="entry name" value="ModE-bd_N"/>
</dbReference>
<dbReference type="STRING" id="360910.BAV2465"/>
<dbReference type="InterPro" id="IPR051815">
    <property type="entry name" value="Molybdate_resp_trans_reg"/>
</dbReference>
<organism evidence="8 9">
    <name type="scientific">Bordetella avium (strain 197N)</name>
    <dbReference type="NCBI Taxonomy" id="360910"/>
    <lineage>
        <taxon>Bacteria</taxon>
        <taxon>Pseudomonadati</taxon>
        <taxon>Pseudomonadota</taxon>
        <taxon>Betaproteobacteria</taxon>
        <taxon>Burkholderiales</taxon>
        <taxon>Alcaligenaceae</taxon>
        <taxon>Bordetella</taxon>
    </lineage>
</organism>
<evidence type="ECO:0000256" key="4">
    <source>
        <dbReference type="ARBA" id="ARBA00022737"/>
    </source>
</evidence>
<dbReference type="PIRSF" id="PIRSF005763">
    <property type="entry name" value="Txn_reg_ModE"/>
    <property type="match status" value="1"/>
</dbReference>
<evidence type="ECO:0000256" key="5">
    <source>
        <dbReference type="PIRNR" id="PIRNR005763"/>
    </source>
</evidence>
<dbReference type="InterPro" id="IPR016462">
    <property type="entry name" value="ModE"/>
</dbReference>